<dbReference type="AlphaFoldDB" id="A0A0V1BGV9"/>
<dbReference type="EMBL" id="JYDH01000043">
    <property type="protein sequence ID" value="KRY36363.1"/>
    <property type="molecule type" value="Genomic_DNA"/>
</dbReference>
<protein>
    <submittedName>
        <fullName evidence="1">Uncharacterized protein</fullName>
    </submittedName>
</protein>
<gene>
    <name evidence="1" type="ORF">T01_7685</name>
</gene>
<accession>A0A0V1BGV9</accession>
<comment type="caution">
    <text evidence="1">The sequence shown here is derived from an EMBL/GenBank/DDBJ whole genome shotgun (WGS) entry which is preliminary data.</text>
</comment>
<proteinExistence type="predicted"/>
<keyword evidence="2" id="KW-1185">Reference proteome</keyword>
<evidence type="ECO:0000313" key="2">
    <source>
        <dbReference type="Proteomes" id="UP000054776"/>
    </source>
</evidence>
<dbReference type="InParanoid" id="A0A0V1BGV9"/>
<dbReference type="Proteomes" id="UP000054776">
    <property type="component" value="Unassembled WGS sequence"/>
</dbReference>
<organism evidence="1 2">
    <name type="scientific">Trichinella spiralis</name>
    <name type="common">Trichina worm</name>
    <dbReference type="NCBI Taxonomy" id="6334"/>
    <lineage>
        <taxon>Eukaryota</taxon>
        <taxon>Metazoa</taxon>
        <taxon>Ecdysozoa</taxon>
        <taxon>Nematoda</taxon>
        <taxon>Enoplea</taxon>
        <taxon>Dorylaimia</taxon>
        <taxon>Trichinellida</taxon>
        <taxon>Trichinellidae</taxon>
        <taxon>Trichinella</taxon>
    </lineage>
</organism>
<evidence type="ECO:0000313" key="1">
    <source>
        <dbReference type="EMBL" id="KRY36363.1"/>
    </source>
</evidence>
<name>A0A0V1BGV9_TRISP</name>
<reference evidence="1 2" key="1">
    <citation type="submission" date="2015-01" db="EMBL/GenBank/DDBJ databases">
        <title>Evolution of Trichinella species and genotypes.</title>
        <authorList>
            <person name="Korhonen P.K."/>
            <person name="Edoardo P."/>
            <person name="Giuseppe L.R."/>
            <person name="Gasser R.B."/>
        </authorList>
    </citation>
    <scope>NUCLEOTIDE SEQUENCE [LARGE SCALE GENOMIC DNA]</scope>
    <source>
        <strain evidence="1">ISS3</strain>
    </source>
</reference>
<sequence>MDKIHTVQQNLTINKYNSPLQAAADRGKGFLFKPSSFKSASLYSSSSSSSLSFMQIPFRLRSAGCIASATVLYDSVEYDGTSWGNSPCEAAVNLSIGDGI</sequence>